<dbReference type="RefSeq" id="WP_072299357.1">
    <property type="nucleotide sequence ID" value="NZ_FPIP01000002.1"/>
</dbReference>
<protein>
    <submittedName>
        <fullName evidence="5">Lysozyme</fullName>
    </submittedName>
</protein>
<dbReference type="InterPro" id="IPR017853">
    <property type="entry name" value="GH"/>
</dbReference>
<proteinExistence type="inferred from homology"/>
<accession>A0A1K1M977</accession>
<dbReference type="GO" id="GO:0016052">
    <property type="term" value="P:carbohydrate catabolic process"/>
    <property type="evidence" value="ECO:0007669"/>
    <property type="project" value="TreeGrafter"/>
</dbReference>
<dbReference type="SMART" id="SM00641">
    <property type="entry name" value="Glyco_25"/>
    <property type="match status" value="1"/>
</dbReference>
<evidence type="ECO:0000256" key="2">
    <source>
        <dbReference type="ARBA" id="ARBA00022801"/>
    </source>
</evidence>
<feature type="chain" id="PRO_5038662710" evidence="4">
    <location>
        <begin position="23"/>
        <end position="257"/>
    </location>
</feature>
<organism evidence="5 6">
    <name type="scientific">Ruminococcus flavefaciens</name>
    <dbReference type="NCBI Taxonomy" id="1265"/>
    <lineage>
        <taxon>Bacteria</taxon>
        <taxon>Bacillati</taxon>
        <taxon>Bacillota</taxon>
        <taxon>Clostridia</taxon>
        <taxon>Eubacteriales</taxon>
        <taxon>Oscillospiraceae</taxon>
        <taxon>Ruminococcus</taxon>
    </lineage>
</organism>
<dbReference type="SUPFAM" id="SSF51445">
    <property type="entry name" value="(Trans)glycosidases"/>
    <property type="match status" value="1"/>
</dbReference>
<feature type="signal peptide" evidence="4">
    <location>
        <begin position="1"/>
        <end position="22"/>
    </location>
</feature>
<reference evidence="5 6" key="1">
    <citation type="submission" date="2016-11" db="EMBL/GenBank/DDBJ databases">
        <authorList>
            <person name="Jaros S."/>
            <person name="Januszkiewicz K."/>
            <person name="Wedrychowicz H."/>
        </authorList>
    </citation>
    <scope>NUCLEOTIDE SEQUENCE [LARGE SCALE GENOMIC DNA]</scope>
    <source>
        <strain evidence="5 6">YL228</strain>
    </source>
</reference>
<dbReference type="PANTHER" id="PTHR34135:SF2">
    <property type="entry name" value="LYSOZYME"/>
    <property type="match status" value="1"/>
</dbReference>
<evidence type="ECO:0000313" key="6">
    <source>
        <dbReference type="Proteomes" id="UP000183461"/>
    </source>
</evidence>
<keyword evidence="4" id="KW-0732">Signal</keyword>
<name>A0A1K1M977_RUMFL</name>
<dbReference type="Pfam" id="PF01183">
    <property type="entry name" value="Glyco_hydro_25"/>
    <property type="match status" value="1"/>
</dbReference>
<dbReference type="GO" id="GO:0016998">
    <property type="term" value="P:cell wall macromolecule catabolic process"/>
    <property type="evidence" value="ECO:0007669"/>
    <property type="project" value="InterPro"/>
</dbReference>
<dbReference type="EMBL" id="FPIP01000002">
    <property type="protein sequence ID" value="SFW19692.1"/>
    <property type="molecule type" value="Genomic_DNA"/>
</dbReference>
<evidence type="ECO:0000256" key="4">
    <source>
        <dbReference type="SAM" id="SignalP"/>
    </source>
</evidence>
<keyword evidence="3" id="KW-0326">Glycosidase</keyword>
<dbReference type="AlphaFoldDB" id="A0A1K1M977"/>
<evidence type="ECO:0000256" key="3">
    <source>
        <dbReference type="ARBA" id="ARBA00023295"/>
    </source>
</evidence>
<keyword evidence="2" id="KW-0378">Hydrolase</keyword>
<dbReference type="Proteomes" id="UP000183461">
    <property type="component" value="Unassembled WGS sequence"/>
</dbReference>
<gene>
    <name evidence="5" type="ORF">SAMN02910280_0970</name>
</gene>
<dbReference type="InterPro" id="IPR018077">
    <property type="entry name" value="Glyco_hydro_fam25_subgr"/>
</dbReference>
<dbReference type="GO" id="GO:0009253">
    <property type="term" value="P:peptidoglycan catabolic process"/>
    <property type="evidence" value="ECO:0007669"/>
    <property type="project" value="InterPro"/>
</dbReference>
<dbReference type="Gene3D" id="3.20.20.80">
    <property type="entry name" value="Glycosidases"/>
    <property type="match status" value="1"/>
</dbReference>
<comment type="similarity">
    <text evidence="1">Belongs to the glycosyl hydrolase 25 family.</text>
</comment>
<sequence length="257" mass="28993">MKTLKRNILCTLLGSVFMTAAAAGAMLFSTAKVNKAKYPVFGVDVSNYQGNINWQELESQNVSFAFIKATEGSGHTDESVRRNLDRAAGTGIKVSAYHFFSFDSAGDTQADNFISAVGRDEIDMPPVVDIEYYGDKRKNKPSQAEAESILKPLLSRLEAYYGVKPIIYTTLPVYFRYVRENFSDYPMWIRSVGFEPDLMDWKFWQYSDKGTLTGYNGDEEHIDFNVYNGSEEDFKREFAKTTKKADNPAVSTRKAAT</sequence>
<evidence type="ECO:0000256" key="1">
    <source>
        <dbReference type="ARBA" id="ARBA00010646"/>
    </source>
</evidence>
<evidence type="ECO:0000313" key="5">
    <source>
        <dbReference type="EMBL" id="SFW19692.1"/>
    </source>
</evidence>
<dbReference type="PANTHER" id="PTHR34135">
    <property type="entry name" value="LYSOZYME"/>
    <property type="match status" value="1"/>
</dbReference>
<dbReference type="GO" id="GO:0003796">
    <property type="term" value="F:lysozyme activity"/>
    <property type="evidence" value="ECO:0007669"/>
    <property type="project" value="InterPro"/>
</dbReference>
<dbReference type="InterPro" id="IPR002053">
    <property type="entry name" value="Glyco_hydro_25"/>
</dbReference>
<dbReference type="PROSITE" id="PS51904">
    <property type="entry name" value="GLYCOSYL_HYDROL_F25_2"/>
    <property type="match status" value="1"/>
</dbReference>